<keyword evidence="4" id="KW-0677">Repeat</keyword>
<dbReference type="Proteomes" id="UP000276133">
    <property type="component" value="Unassembled WGS sequence"/>
</dbReference>
<evidence type="ECO:0000256" key="4">
    <source>
        <dbReference type="ARBA" id="ARBA00022737"/>
    </source>
</evidence>
<gene>
    <name evidence="8" type="ORF">BpHYR1_024436</name>
</gene>
<dbReference type="SMART" id="SM00054">
    <property type="entry name" value="EFh"/>
    <property type="match status" value="3"/>
</dbReference>
<dbReference type="OrthoDB" id="191686at2759"/>
<dbReference type="EMBL" id="REGN01001731">
    <property type="protein sequence ID" value="RNA32884.1"/>
    <property type="molecule type" value="Genomic_DNA"/>
</dbReference>
<evidence type="ECO:0000256" key="5">
    <source>
        <dbReference type="ARBA" id="ARBA00022837"/>
    </source>
</evidence>
<keyword evidence="3" id="KW-0479">Metal-binding</keyword>
<dbReference type="InterPro" id="IPR002048">
    <property type="entry name" value="EF_hand_dom"/>
</dbReference>
<keyword evidence="6" id="KW-0449">Lipoprotein</keyword>
<organism evidence="8 9">
    <name type="scientific">Brachionus plicatilis</name>
    <name type="common">Marine rotifer</name>
    <name type="synonym">Brachionus muelleri</name>
    <dbReference type="NCBI Taxonomy" id="10195"/>
    <lineage>
        <taxon>Eukaryota</taxon>
        <taxon>Metazoa</taxon>
        <taxon>Spiralia</taxon>
        <taxon>Gnathifera</taxon>
        <taxon>Rotifera</taxon>
        <taxon>Eurotatoria</taxon>
        <taxon>Monogononta</taxon>
        <taxon>Pseudotrocha</taxon>
        <taxon>Ploima</taxon>
        <taxon>Brachionidae</taxon>
        <taxon>Brachionus</taxon>
    </lineage>
</organism>
<dbReference type="PANTHER" id="PTHR23055:SF178">
    <property type="entry name" value="NEUROCALCIN HOMOLOG"/>
    <property type="match status" value="1"/>
</dbReference>
<protein>
    <submittedName>
        <fullName evidence="8">Neuronal calcium sensor 2</fullName>
    </submittedName>
</protein>
<keyword evidence="9" id="KW-1185">Reference proteome</keyword>
<keyword evidence="2" id="KW-0519">Myristate</keyword>
<evidence type="ECO:0000256" key="3">
    <source>
        <dbReference type="ARBA" id="ARBA00022723"/>
    </source>
</evidence>
<evidence type="ECO:0000256" key="2">
    <source>
        <dbReference type="ARBA" id="ARBA00022707"/>
    </source>
</evidence>
<evidence type="ECO:0000313" key="8">
    <source>
        <dbReference type="EMBL" id="RNA32884.1"/>
    </source>
</evidence>
<dbReference type="CDD" id="cd00051">
    <property type="entry name" value="EFh"/>
    <property type="match status" value="2"/>
</dbReference>
<evidence type="ECO:0000256" key="6">
    <source>
        <dbReference type="ARBA" id="ARBA00023288"/>
    </source>
</evidence>
<proteinExistence type="inferred from homology"/>
<dbReference type="STRING" id="10195.A0A3M7SAQ6"/>
<comment type="caution">
    <text evidence="8">The sequence shown here is derived from an EMBL/GenBank/DDBJ whole genome shotgun (WGS) entry which is preliminary data.</text>
</comment>
<dbReference type="PRINTS" id="PR00450">
    <property type="entry name" value="RECOVERIN"/>
</dbReference>
<dbReference type="InterPro" id="IPR028846">
    <property type="entry name" value="Recoverin"/>
</dbReference>
<keyword evidence="5" id="KW-0106">Calcium</keyword>
<name>A0A3M7SAQ6_BRAPC</name>
<dbReference type="PROSITE" id="PS50222">
    <property type="entry name" value="EF_HAND_2"/>
    <property type="match status" value="3"/>
</dbReference>
<comment type="similarity">
    <text evidence="1">Belongs to the recoverin family.</text>
</comment>
<evidence type="ECO:0000256" key="1">
    <source>
        <dbReference type="ARBA" id="ARBA00006049"/>
    </source>
</evidence>
<feature type="domain" description="EF-hand" evidence="7">
    <location>
        <begin position="102"/>
        <end position="137"/>
    </location>
</feature>
<dbReference type="SUPFAM" id="SSF47473">
    <property type="entry name" value="EF-hand"/>
    <property type="match status" value="1"/>
</dbReference>
<evidence type="ECO:0000313" key="9">
    <source>
        <dbReference type="Proteomes" id="UP000276133"/>
    </source>
</evidence>
<feature type="domain" description="EF-hand" evidence="7">
    <location>
        <begin position="66"/>
        <end position="101"/>
    </location>
</feature>
<reference evidence="8 9" key="1">
    <citation type="journal article" date="2018" name="Sci. Rep.">
        <title>Genomic signatures of local adaptation to the degree of environmental predictability in rotifers.</title>
        <authorList>
            <person name="Franch-Gras L."/>
            <person name="Hahn C."/>
            <person name="Garcia-Roger E.M."/>
            <person name="Carmona M.J."/>
            <person name="Serra M."/>
            <person name="Gomez A."/>
        </authorList>
    </citation>
    <scope>NUCLEOTIDE SEQUENCE [LARGE SCALE GENOMIC DNA]</scope>
    <source>
        <strain evidence="8">HYR1</strain>
    </source>
</reference>
<dbReference type="Pfam" id="PF00036">
    <property type="entry name" value="EF-hand_1"/>
    <property type="match status" value="1"/>
</dbReference>
<dbReference type="GO" id="GO:0005509">
    <property type="term" value="F:calcium ion binding"/>
    <property type="evidence" value="ECO:0007669"/>
    <property type="project" value="InterPro"/>
</dbReference>
<sequence>MNYRRDSAKKNLSEDDIEFIAANTDFDRNQILEWYEEFRQKCPNNQLNKASFVKFYKSLIPGDSKAEDSFCEHVFSAFDTDNNGYIDFSEFLIAFWIRSKGSLKDKLNWLFDIYDMDKSNYITPWELSRMLRLVFSMKSINDDPYLASKQIFDDIDRSKDGRLTRQEFIAGCTKYEKYRNLFAPF</sequence>
<dbReference type="PANTHER" id="PTHR23055">
    <property type="entry name" value="CALCIUM BINDING PROTEINS"/>
    <property type="match status" value="1"/>
</dbReference>
<dbReference type="AlphaFoldDB" id="A0A3M7SAQ6"/>
<dbReference type="Gene3D" id="1.10.238.10">
    <property type="entry name" value="EF-hand"/>
    <property type="match status" value="1"/>
</dbReference>
<accession>A0A3M7SAQ6</accession>
<feature type="domain" description="EF-hand" evidence="7">
    <location>
        <begin position="143"/>
        <end position="178"/>
    </location>
</feature>
<evidence type="ECO:0000259" key="7">
    <source>
        <dbReference type="PROSITE" id="PS50222"/>
    </source>
</evidence>
<dbReference type="Pfam" id="PF13499">
    <property type="entry name" value="EF-hand_7"/>
    <property type="match status" value="1"/>
</dbReference>
<dbReference type="PROSITE" id="PS00018">
    <property type="entry name" value="EF_HAND_1"/>
    <property type="match status" value="3"/>
</dbReference>
<dbReference type="InterPro" id="IPR011992">
    <property type="entry name" value="EF-hand-dom_pair"/>
</dbReference>
<dbReference type="InterPro" id="IPR018247">
    <property type="entry name" value="EF_Hand_1_Ca_BS"/>
</dbReference>